<dbReference type="SUPFAM" id="SSF53822">
    <property type="entry name" value="Periplasmic binding protein-like I"/>
    <property type="match status" value="1"/>
</dbReference>
<feature type="domain" description="Periplasmic binding protein" evidence="2">
    <location>
        <begin position="27"/>
        <end position="80"/>
    </location>
</feature>
<feature type="chain" id="PRO_5036909958" evidence="1">
    <location>
        <begin position="25"/>
        <end position="80"/>
    </location>
</feature>
<feature type="signal peptide" evidence="1">
    <location>
        <begin position="1"/>
        <end position="24"/>
    </location>
</feature>
<evidence type="ECO:0000313" key="3">
    <source>
        <dbReference type="EMBL" id="MBI4923316.1"/>
    </source>
</evidence>
<dbReference type="EMBL" id="JACRAF010000052">
    <property type="protein sequence ID" value="MBI4923316.1"/>
    <property type="molecule type" value="Genomic_DNA"/>
</dbReference>
<sequence>MKKFALAALTGALLLSGSLGSASAANIGVTMAQFDDNFLTVLRNGIQKYADDSGNTVQIEDAKNDVAKQLDQINNFIAGG</sequence>
<evidence type="ECO:0000256" key="1">
    <source>
        <dbReference type="SAM" id="SignalP"/>
    </source>
</evidence>
<gene>
    <name evidence="3" type="ORF">HY834_16365</name>
</gene>
<accession>A0A933NZQ5</accession>
<evidence type="ECO:0000313" key="4">
    <source>
        <dbReference type="Proteomes" id="UP000782610"/>
    </source>
</evidence>
<organism evidence="3 4">
    <name type="scientific">Devosia nanyangense</name>
    <dbReference type="NCBI Taxonomy" id="1228055"/>
    <lineage>
        <taxon>Bacteria</taxon>
        <taxon>Pseudomonadati</taxon>
        <taxon>Pseudomonadota</taxon>
        <taxon>Alphaproteobacteria</taxon>
        <taxon>Hyphomicrobiales</taxon>
        <taxon>Devosiaceae</taxon>
        <taxon>Devosia</taxon>
    </lineage>
</organism>
<dbReference type="InterPro" id="IPR028082">
    <property type="entry name" value="Peripla_BP_I"/>
</dbReference>
<proteinExistence type="predicted"/>
<reference evidence="3" key="1">
    <citation type="submission" date="2020-07" db="EMBL/GenBank/DDBJ databases">
        <title>Huge and variable diversity of episymbiotic CPR bacteria and DPANN archaea in groundwater ecosystems.</title>
        <authorList>
            <person name="He C.Y."/>
            <person name="Keren R."/>
            <person name="Whittaker M."/>
            <person name="Farag I.F."/>
            <person name="Doudna J."/>
            <person name="Cate J.H.D."/>
            <person name="Banfield J.F."/>
        </authorList>
    </citation>
    <scope>NUCLEOTIDE SEQUENCE</scope>
    <source>
        <strain evidence="3">NC_groundwater_1586_Pr3_B-0.1um_66_15</strain>
    </source>
</reference>
<keyword evidence="1" id="KW-0732">Signal</keyword>
<evidence type="ECO:0000259" key="2">
    <source>
        <dbReference type="Pfam" id="PF13407"/>
    </source>
</evidence>
<dbReference type="AlphaFoldDB" id="A0A933NZQ5"/>
<dbReference type="Proteomes" id="UP000782610">
    <property type="component" value="Unassembled WGS sequence"/>
</dbReference>
<dbReference type="Pfam" id="PF13407">
    <property type="entry name" value="Peripla_BP_4"/>
    <property type="match status" value="1"/>
</dbReference>
<dbReference type="InterPro" id="IPR025997">
    <property type="entry name" value="SBP_2_dom"/>
</dbReference>
<dbReference type="Gene3D" id="3.40.50.2300">
    <property type="match status" value="1"/>
</dbReference>
<comment type="caution">
    <text evidence="3">The sequence shown here is derived from an EMBL/GenBank/DDBJ whole genome shotgun (WGS) entry which is preliminary data.</text>
</comment>
<name>A0A933NZQ5_9HYPH</name>
<feature type="non-terminal residue" evidence="3">
    <location>
        <position position="80"/>
    </location>
</feature>
<protein>
    <submittedName>
        <fullName evidence="3">Substrate-binding domain-containing protein</fullName>
    </submittedName>
</protein>